<proteinExistence type="predicted"/>
<comment type="caution">
    <text evidence="1">The sequence shown here is derived from an EMBL/GenBank/DDBJ whole genome shotgun (WGS) entry which is preliminary data.</text>
</comment>
<dbReference type="EMBL" id="JAODUO010000499">
    <property type="protein sequence ID" value="KAK2179293.1"/>
    <property type="molecule type" value="Genomic_DNA"/>
</dbReference>
<protein>
    <submittedName>
        <fullName evidence="1">Uncharacterized protein</fullName>
    </submittedName>
</protein>
<organism evidence="1 2">
    <name type="scientific">Ridgeia piscesae</name>
    <name type="common">Tubeworm</name>
    <dbReference type="NCBI Taxonomy" id="27915"/>
    <lineage>
        <taxon>Eukaryota</taxon>
        <taxon>Metazoa</taxon>
        <taxon>Spiralia</taxon>
        <taxon>Lophotrochozoa</taxon>
        <taxon>Annelida</taxon>
        <taxon>Polychaeta</taxon>
        <taxon>Sedentaria</taxon>
        <taxon>Canalipalpata</taxon>
        <taxon>Sabellida</taxon>
        <taxon>Siboglinidae</taxon>
        <taxon>Ridgeia</taxon>
    </lineage>
</organism>
<dbReference type="AlphaFoldDB" id="A0AAD9KYT5"/>
<reference evidence="1" key="1">
    <citation type="journal article" date="2023" name="Mol. Biol. Evol.">
        <title>Third-Generation Sequencing Reveals the Adaptive Role of the Epigenome in Three Deep-Sea Polychaetes.</title>
        <authorList>
            <person name="Perez M."/>
            <person name="Aroh O."/>
            <person name="Sun Y."/>
            <person name="Lan Y."/>
            <person name="Juniper S.K."/>
            <person name="Young C.R."/>
            <person name="Angers B."/>
            <person name="Qian P.Y."/>
        </authorList>
    </citation>
    <scope>NUCLEOTIDE SEQUENCE</scope>
    <source>
        <strain evidence="1">R07B-5</strain>
    </source>
</reference>
<dbReference type="Proteomes" id="UP001209878">
    <property type="component" value="Unassembled WGS sequence"/>
</dbReference>
<keyword evidence="2" id="KW-1185">Reference proteome</keyword>
<evidence type="ECO:0000313" key="1">
    <source>
        <dbReference type="EMBL" id="KAK2179293.1"/>
    </source>
</evidence>
<sequence length="145" mass="16422">MAEEGLQWLTSAHNVLRVAPVTPTEPDTRLFSWGAHWNALTVSDVWTTIEKTLLHINMLNLEAINRVTLHWLQKLMGLTVLVASVEHDLSAMGVDALLMSWKALWAYAYPPPALLPRVLEKAQQDQCELILIATHWSRRCGSHYS</sequence>
<evidence type="ECO:0000313" key="2">
    <source>
        <dbReference type="Proteomes" id="UP001209878"/>
    </source>
</evidence>
<accession>A0AAD9KYT5</accession>
<name>A0AAD9KYT5_RIDPI</name>
<gene>
    <name evidence="1" type="ORF">NP493_497g00005</name>
</gene>